<evidence type="ECO:0000256" key="8">
    <source>
        <dbReference type="SAM" id="Coils"/>
    </source>
</evidence>
<dbReference type="GO" id="GO:0005737">
    <property type="term" value="C:cytoplasm"/>
    <property type="evidence" value="ECO:0007669"/>
    <property type="project" value="InterPro"/>
</dbReference>
<dbReference type="Gene3D" id="1.20.120.160">
    <property type="entry name" value="HPT domain"/>
    <property type="match status" value="2"/>
</dbReference>
<dbReference type="InterPro" id="IPR008207">
    <property type="entry name" value="Sig_transdc_His_kin_Hpt_dom"/>
</dbReference>
<comment type="catalytic activity">
    <reaction evidence="1">
        <text>ATP + protein L-histidine = ADP + protein N-phospho-L-histidine.</text>
        <dbReference type="EC" id="2.7.13.3"/>
    </reaction>
</comment>
<dbReference type="InterPro" id="IPR036097">
    <property type="entry name" value="HisK_dim/P_sf"/>
</dbReference>
<dbReference type="InterPro" id="IPR001789">
    <property type="entry name" value="Sig_transdc_resp-reg_receiver"/>
</dbReference>
<dbReference type="SUPFAM" id="SSF50341">
    <property type="entry name" value="CheW-like"/>
    <property type="match status" value="1"/>
</dbReference>
<evidence type="ECO:0000259" key="10">
    <source>
        <dbReference type="PROSITE" id="PS50110"/>
    </source>
</evidence>
<sequence length="988" mass="109376">MKKKPDAELLADFVAEAKQYLTLIPGYLETFLADNSQGESIQEVFRLSHSIKGAASMVGLPELSELGYKLERAAEEIGMNPEWASTDNLELFQETLNIIGAYLERCADGDYEDTSDLQALTQIWEEPTAAFSAESPSRLLKMDYSEEGPDFGFDPGEPDLGSFEPAVAEENSSSEPIPPELLEIFALEAEDHLKNITTLLPELQNQPEARDLIQQIRRSAHTLKGSAAMVGFHDITHLSHRMEDLLDQMYEEGRKTTPEILSILFKSTDVLEDLSKGQNRSSELKALYGDFEQILQGTPLESAVEAEAPATVAVPVERPPEPKNAPIPALERIAAALAAGKLVAPAPAAATPEKARRSGQFLRVPIEKLDDLVRLIGELVISRTEFEQRLSNYVRQIEELQLSSSRLRRAATKLETEYEARTLASSRLRNFPGKNGSYPMLSLANMPSYGFDDLEMDRYTEFHLLSRELSETTNDVQSIVSELSALNGDFEGYLTRQTRLSSEVQDKLMGVRMVPIGMLAPRLQRTIRNAADTCGKQALLVIEGENTELDTTVLDDMAEPLLHILRNAVDHGIETPEVRQQAGKPEEGTIRIRAFPEGSQIVLQILDDGRGINPNELREVIASRGIASAKDLAQQSDQEIYQYLFAPGFSTAKTISEISGRGVGLDIVNNLVHKLKGTVKITSEFGVGTTFTIRLPLTLAAMKALLVRSGDQTFALPLGAVKQILRLEPEMLEMENDKPIVTVNGETYPLVHLGHALNLKKPVDENVKRLPVAIIRTGERDIALAVDHLQGGREIVVKNLGTHVRQVHGIAGATIMGDGSVVLIVNPSDLDREYRPRQFLASLPQSPAYTPKSLDSDRRLNVLVVDDSPSVRRVVSSIFKRVNWTSSSAKDGIEALEFLHQANEYPDAIMLDIEMPRMDGYEFLSTIRSMEGFEEIPVVMVTSRAGDKHRRKAMELGANAYLVKPYQDDQLIQIIRDIVRASAVSALY</sequence>
<dbReference type="SMART" id="SM01231">
    <property type="entry name" value="H-kinase_dim"/>
    <property type="match status" value="1"/>
</dbReference>
<feature type="modified residue" description="Phosphohistidine" evidence="6">
    <location>
        <position position="221"/>
    </location>
</feature>
<keyword evidence="8" id="KW-0175">Coiled coil</keyword>
<dbReference type="CDD" id="cd16916">
    <property type="entry name" value="HATPase_CheA-like"/>
    <property type="match status" value="1"/>
</dbReference>
<protein>
    <recommendedName>
        <fullName evidence="2">histidine kinase</fullName>
        <ecNumber evidence="2">2.7.13.3</ecNumber>
    </recommendedName>
</protein>
<dbReference type="SMART" id="SM00260">
    <property type="entry name" value="CheW"/>
    <property type="match status" value="1"/>
</dbReference>
<dbReference type="FunFam" id="3.30.565.10:FF:000016">
    <property type="entry name" value="Chemotaxis protein CheA, putative"/>
    <property type="match status" value="1"/>
</dbReference>
<evidence type="ECO:0000256" key="3">
    <source>
        <dbReference type="ARBA" id="ARBA00022553"/>
    </source>
</evidence>
<dbReference type="GO" id="GO:0000155">
    <property type="term" value="F:phosphorelay sensor kinase activity"/>
    <property type="evidence" value="ECO:0007669"/>
    <property type="project" value="InterPro"/>
</dbReference>
<evidence type="ECO:0000313" key="14">
    <source>
        <dbReference type="Proteomes" id="UP000676194"/>
    </source>
</evidence>
<dbReference type="InterPro" id="IPR003594">
    <property type="entry name" value="HATPase_dom"/>
</dbReference>
<dbReference type="Pfam" id="PF02895">
    <property type="entry name" value="H-kinase_dim"/>
    <property type="match status" value="1"/>
</dbReference>
<dbReference type="Gene3D" id="3.40.50.2300">
    <property type="match status" value="1"/>
</dbReference>
<keyword evidence="5" id="KW-0418">Kinase</keyword>
<dbReference type="Pfam" id="PF01584">
    <property type="entry name" value="CheW"/>
    <property type="match status" value="1"/>
</dbReference>
<dbReference type="CDD" id="cd00088">
    <property type="entry name" value="HPT"/>
    <property type="match status" value="2"/>
</dbReference>
<keyword evidence="3 7" id="KW-0597">Phosphoprotein</keyword>
<dbReference type="InterPro" id="IPR011006">
    <property type="entry name" value="CheY-like_superfamily"/>
</dbReference>
<keyword evidence="14" id="KW-1185">Reference proteome</keyword>
<dbReference type="EC" id="2.7.13.3" evidence="2"/>
<name>A0A8E6B3Q5_9BACT</name>
<dbReference type="Gene3D" id="1.10.287.560">
    <property type="entry name" value="Histidine kinase CheA-like, homodimeric domain"/>
    <property type="match status" value="1"/>
</dbReference>
<dbReference type="SUPFAM" id="SSF52172">
    <property type="entry name" value="CheY-like"/>
    <property type="match status" value="1"/>
</dbReference>
<dbReference type="PROSITE" id="PS50110">
    <property type="entry name" value="RESPONSE_REGULATORY"/>
    <property type="match status" value="1"/>
</dbReference>
<feature type="domain" description="Response regulatory" evidence="10">
    <location>
        <begin position="861"/>
        <end position="979"/>
    </location>
</feature>
<feature type="domain" description="HPt" evidence="12">
    <location>
        <begin position="174"/>
        <end position="278"/>
    </location>
</feature>
<dbReference type="Pfam" id="PF01627">
    <property type="entry name" value="Hpt"/>
    <property type="match status" value="2"/>
</dbReference>
<dbReference type="InterPro" id="IPR036890">
    <property type="entry name" value="HATPase_C_sf"/>
</dbReference>
<dbReference type="InterPro" id="IPR005467">
    <property type="entry name" value="His_kinase_dom"/>
</dbReference>
<evidence type="ECO:0000259" key="12">
    <source>
        <dbReference type="PROSITE" id="PS50894"/>
    </source>
</evidence>
<dbReference type="InterPro" id="IPR004358">
    <property type="entry name" value="Sig_transdc_His_kin-like_C"/>
</dbReference>
<dbReference type="InterPro" id="IPR002545">
    <property type="entry name" value="CheW-lke_dom"/>
</dbReference>
<dbReference type="KEGG" id="tsph:KIH39_18790"/>
<evidence type="ECO:0000256" key="7">
    <source>
        <dbReference type="PROSITE-ProRule" id="PRU00169"/>
    </source>
</evidence>
<dbReference type="PROSITE" id="PS50851">
    <property type="entry name" value="CHEW"/>
    <property type="match status" value="1"/>
</dbReference>
<dbReference type="SUPFAM" id="SSF47384">
    <property type="entry name" value="Homodimeric domain of signal transducing histidine kinase"/>
    <property type="match status" value="1"/>
</dbReference>
<feature type="modified residue" description="4-aspartylphosphate" evidence="7">
    <location>
        <position position="912"/>
    </location>
</feature>
<dbReference type="SUPFAM" id="SSF55874">
    <property type="entry name" value="ATPase domain of HSP90 chaperone/DNA topoisomerase II/histidine kinase"/>
    <property type="match status" value="1"/>
</dbReference>
<dbReference type="InterPro" id="IPR036061">
    <property type="entry name" value="CheW-like_dom_sf"/>
</dbReference>
<feature type="modified residue" description="Phosphohistidine" evidence="6">
    <location>
        <position position="49"/>
    </location>
</feature>
<dbReference type="PANTHER" id="PTHR43395">
    <property type="entry name" value="SENSOR HISTIDINE KINASE CHEA"/>
    <property type="match status" value="1"/>
</dbReference>
<dbReference type="SUPFAM" id="SSF47226">
    <property type="entry name" value="Histidine-containing phosphotransfer domain, HPT domain"/>
    <property type="match status" value="2"/>
</dbReference>
<dbReference type="InterPro" id="IPR037006">
    <property type="entry name" value="CheA-like_homodim_sf"/>
</dbReference>
<dbReference type="Pfam" id="PF00072">
    <property type="entry name" value="Response_reg"/>
    <property type="match status" value="1"/>
</dbReference>
<dbReference type="EMBL" id="CP074694">
    <property type="protein sequence ID" value="QVL30884.1"/>
    <property type="molecule type" value="Genomic_DNA"/>
</dbReference>
<dbReference type="InterPro" id="IPR004105">
    <property type="entry name" value="CheA-like_dim"/>
</dbReference>
<dbReference type="Proteomes" id="UP000676194">
    <property type="component" value="Chromosome"/>
</dbReference>
<dbReference type="PROSITE" id="PS50109">
    <property type="entry name" value="HIS_KIN"/>
    <property type="match status" value="1"/>
</dbReference>
<dbReference type="PROSITE" id="PS50894">
    <property type="entry name" value="HPT"/>
    <property type="match status" value="2"/>
</dbReference>
<feature type="domain" description="CheW-like" evidence="11">
    <location>
        <begin position="701"/>
        <end position="836"/>
    </location>
</feature>
<keyword evidence="4" id="KW-0808">Transferase</keyword>
<evidence type="ECO:0000256" key="1">
    <source>
        <dbReference type="ARBA" id="ARBA00000085"/>
    </source>
</evidence>
<dbReference type="InterPro" id="IPR036641">
    <property type="entry name" value="HPT_dom_sf"/>
</dbReference>
<dbReference type="Gene3D" id="2.30.30.40">
    <property type="entry name" value="SH3 Domains"/>
    <property type="match status" value="1"/>
</dbReference>
<evidence type="ECO:0000259" key="11">
    <source>
        <dbReference type="PROSITE" id="PS50851"/>
    </source>
</evidence>
<evidence type="ECO:0000313" key="13">
    <source>
        <dbReference type="EMBL" id="QVL30884.1"/>
    </source>
</evidence>
<feature type="domain" description="Histidine kinase" evidence="9">
    <location>
        <begin position="464"/>
        <end position="699"/>
    </location>
</feature>
<dbReference type="CDD" id="cd00731">
    <property type="entry name" value="CheA_reg"/>
    <property type="match status" value="1"/>
</dbReference>
<dbReference type="SMART" id="SM00073">
    <property type="entry name" value="HPT"/>
    <property type="match status" value="2"/>
</dbReference>
<organism evidence="13 14">
    <name type="scientific">Telmatocola sphagniphila</name>
    <dbReference type="NCBI Taxonomy" id="1123043"/>
    <lineage>
        <taxon>Bacteria</taxon>
        <taxon>Pseudomonadati</taxon>
        <taxon>Planctomycetota</taxon>
        <taxon>Planctomycetia</taxon>
        <taxon>Gemmatales</taxon>
        <taxon>Gemmataceae</taxon>
    </lineage>
</organism>
<evidence type="ECO:0000256" key="5">
    <source>
        <dbReference type="ARBA" id="ARBA00022777"/>
    </source>
</evidence>
<dbReference type="SMART" id="SM00387">
    <property type="entry name" value="HATPase_c"/>
    <property type="match status" value="1"/>
</dbReference>
<dbReference type="AlphaFoldDB" id="A0A8E6B3Q5"/>
<reference evidence="13" key="1">
    <citation type="submission" date="2021-05" db="EMBL/GenBank/DDBJ databases">
        <title>Complete genome sequence of the cellulolytic planctomycete Telmatocola sphagniphila SP2T and characterization of the first cellulase from planctomycetes.</title>
        <authorList>
            <person name="Rakitin A.L."/>
            <person name="Beletsky A.V."/>
            <person name="Naumoff D.G."/>
            <person name="Kulichevskaya I.S."/>
            <person name="Mardanov A.V."/>
            <person name="Ravin N.V."/>
            <person name="Dedysh S.N."/>
        </authorList>
    </citation>
    <scope>NUCLEOTIDE SEQUENCE</scope>
    <source>
        <strain evidence="13">SP2T</strain>
    </source>
</reference>
<gene>
    <name evidence="13" type="ORF">KIH39_18790</name>
</gene>
<dbReference type="InterPro" id="IPR051315">
    <property type="entry name" value="Bact_Chemotaxis_CheA"/>
</dbReference>
<dbReference type="Pfam" id="PF02518">
    <property type="entry name" value="HATPase_c"/>
    <property type="match status" value="1"/>
</dbReference>
<dbReference type="PANTHER" id="PTHR43395:SF8">
    <property type="entry name" value="HISTIDINE KINASE"/>
    <property type="match status" value="1"/>
</dbReference>
<evidence type="ECO:0000256" key="6">
    <source>
        <dbReference type="PROSITE-ProRule" id="PRU00110"/>
    </source>
</evidence>
<evidence type="ECO:0000259" key="9">
    <source>
        <dbReference type="PROSITE" id="PS50109"/>
    </source>
</evidence>
<accession>A0A8E6B3Q5</accession>
<dbReference type="Gene3D" id="3.30.565.10">
    <property type="entry name" value="Histidine kinase-like ATPase, C-terminal domain"/>
    <property type="match status" value="1"/>
</dbReference>
<feature type="coiled-coil region" evidence="8">
    <location>
        <begin position="383"/>
        <end position="417"/>
    </location>
</feature>
<dbReference type="GO" id="GO:0006935">
    <property type="term" value="P:chemotaxis"/>
    <property type="evidence" value="ECO:0007669"/>
    <property type="project" value="InterPro"/>
</dbReference>
<evidence type="ECO:0000256" key="4">
    <source>
        <dbReference type="ARBA" id="ARBA00022679"/>
    </source>
</evidence>
<dbReference type="SMART" id="SM00448">
    <property type="entry name" value="REC"/>
    <property type="match status" value="1"/>
</dbReference>
<evidence type="ECO:0000256" key="2">
    <source>
        <dbReference type="ARBA" id="ARBA00012438"/>
    </source>
</evidence>
<proteinExistence type="predicted"/>
<dbReference type="PRINTS" id="PR00344">
    <property type="entry name" value="BCTRLSENSOR"/>
</dbReference>
<dbReference type="RefSeq" id="WP_213494766.1">
    <property type="nucleotide sequence ID" value="NZ_CP074694.1"/>
</dbReference>
<feature type="domain" description="HPt" evidence="12">
    <location>
        <begin position="2"/>
        <end position="106"/>
    </location>
</feature>